<keyword evidence="3" id="KW-1185">Reference proteome</keyword>
<dbReference type="Proteomes" id="UP000248079">
    <property type="component" value="Unassembled WGS sequence"/>
</dbReference>
<protein>
    <recommendedName>
        <fullName evidence="4">Sel1 repeat family protein</fullName>
    </recommendedName>
</protein>
<gene>
    <name evidence="2" type="ORF">DF185_05100</name>
</gene>
<dbReference type="RefSeq" id="WP_110359660.1">
    <property type="nucleotide sequence ID" value="NZ_QFLI01000002.1"/>
</dbReference>
<comment type="caution">
    <text evidence="2">The sequence shown here is derived from an EMBL/GenBank/DDBJ whole genome shotgun (WGS) entry which is preliminary data.</text>
</comment>
<reference evidence="2 3" key="1">
    <citation type="submission" date="2018-05" db="EMBL/GenBank/DDBJ databases">
        <title>Marinifilum breve JC075T sp. nov., a marine bacterium isolated from Yongle Blue Hole in the South China Sea.</title>
        <authorList>
            <person name="Fu T."/>
        </authorList>
    </citation>
    <scope>NUCLEOTIDE SEQUENCE [LARGE SCALE GENOMIC DNA]</scope>
    <source>
        <strain evidence="2 3">JC075</strain>
    </source>
</reference>
<evidence type="ECO:0000313" key="3">
    <source>
        <dbReference type="Proteomes" id="UP000248079"/>
    </source>
</evidence>
<proteinExistence type="predicted"/>
<accession>A0A2V4A0C9</accession>
<feature type="signal peptide" evidence="1">
    <location>
        <begin position="1"/>
        <end position="22"/>
    </location>
</feature>
<sequence length="724" mass="85845">MKILKVLMLLLISTIFCLPSKACGGWEEYETYFRLFKPKYMIADQEFASITFSDEPWSNISVWYPQQNEYDENLKLWKAYFPVSFDDEELKQFIYKLSEDDLKKAKNNPSQASNKVLKWVIANDTQIFDYLLFAKECEQHCNPRFVYYWEEAEEKDLKVYNQIIEKGMAMFETCSNSFLKERFGFQLVKLMRHGEKYDECLAFWNTKLAKNKKSIMYYWTLDHIAGVQIIKGLAAEGRKNFIEVFLNSPGKRFSSYCSVKIDTDEEWHELLNACDTDKQKESMYFMRASQLGSVALADLDSLYQINPKSEYLPILICREINKIESIYLQNKEAENVFYQLYFNKSNINQKLSDYLQKFNRFLSKCIDEKQIKNIDFWRISYLYTNFLKQDFDGVREQITLLSKNMPEAFKNQLDIIENLLLITDNSKSPIQRQNEMKATWNVEVKDFAYFFMSHSSNKLPYPLNVDERMYDLRTELDTEKLKALVDLADNQEELTWFSSYILKNHYSTNSEYLKEMLGTSYLADNENDLAVDVLSELSEEYKASSQTFYLSANPFNYLINDRDTQLLKNVGYGKLKLAQTLYSINNAIKEGRATAMDYYLLGNAQYNTSYFGYAWNAKAYYWSGGYYTGSFDCTDAYQNFLKAAKMSDDKEMKAKCYYLAAKANQNKYLTDNRENLYWKSDLKEKDMQNRGYRDEFLKLKEEYKDTEFYERIIEECKYFQFYVN</sequence>
<evidence type="ECO:0000256" key="1">
    <source>
        <dbReference type="SAM" id="SignalP"/>
    </source>
</evidence>
<name>A0A2V4A0C9_9BACT</name>
<dbReference type="OrthoDB" id="1109163at2"/>
<dbReference type="AlphaFoldDB" id="A0A2V4A0C9"/>
<organism evidence="2 3">
    <name type="scientific">Marinifilum breve</name>
    <dbReference type="NCBI Taxonomy" id="2184082"/>
    <lineage>
        <taxon>Bacteria</taxon>
        <taxon>Pseudomonadati</taxon>
        <taxon>Bacteroidota</taxon>
        <taxon>Bacteroidia</taxon>
        <taxon>Marinilabiliales</taxon>
        <taxon>Marinifilaceae</taxon>
    </lineage>
</organism>
<evidence type="ECO:0000313" key="2">
    <source>
        <dbReference type="EMBL" id="PXY02026.1"/>
    </source>
</evidence>
<evidence type="ECO:0008006" key="4">
    <source>
        <dbReference type="Google" id="ProtNLM"/>
    </source>
</evidence>
<feature type="chain" id="PRO_5016172906" description="Sel1 repeat family protein" evidence="1">
    <location>
        <begin position="23"/>
        <end position="724"/>
    </location>
</feature>
<keyword evidence="1" id="KW-0732">Signal</keyword>
<dbReference type="EMBL" id="QFLI01000002">
    <property type="protein sequence ID" value="PXY02026.1"/>
    <property type="molecule type" value="Genomic_DNA"/>
</dbReference>